<accession>A0AAX4K0G6</accession>
<protein>
    <submittedName>
        <fullName evidence="2">Uncharacterized protein</fullName>
    </submittedName>
</protein>
<evidence type="ECO:0000313" key="3">
    <source>
        <dbReference type="Proteomes" id="UP001355207"/>
    </source>
</evidence>
<feature type="region of interest" description="Disordered" evidence="1">
    <location>
        <begin position="1"/>
        <end position="76"/>
    </location>
</feature>
<evidence type="ECO:0000313" key="2">
    <source>
        <dbReference type="EMBL" id="WWC90275.1"/>
    </source>
</evidence>
<dbReference type="Proteomes" id="UP001355207">
    <property type="component" value="Chromosome 6"/>
</dbReference>
<dbReference type="GeneID" id="91095878"/>
<evidence type="ECO:0000256" key="1">
    <source>
        <dbReference type="SAM" id="MobiDB-lite"/>
    </source>
</evidence>
<reference evidence="2 3" key="1">
    <citation type="submission" date="2024-01" db="EMBL/GenBank/DDBJ databases">
        <title>Comparative genomics of Cryptococcus and Kwoniella reveals pathogenesis evolution and contrasting modes of karyotype evolution via chromosome fusion or intercentromeric recombination.</title>
        <authorList>
            <person name="Coelho M.A."/>
            <person name="David-Palma M."/>
            <person name="Shea T."/>
            <person name="Bowers K."/>
            <person name="McGinley-Smith S."/>
            <person name="Mohammad A.W."/>
            <person name="Gnirke A."/>
            <person name="Yurkov A.M."/>
            <person name="Nowrousian M."/>
            <person name="Sun S."/>
            <person name="Cuomo C.A."/>
            <person name="Heitman J."/>
        </authorList>
    </citation>
    <scope>NUCLEOTIDE SEQUENCE [LARGE SCALE GENOMIC DNA]</scope>
    <source>
        <strain evidence="2 3">CBS 6074</strain>
    </source>
</reference>
<dbReference type="AlphaFoldDB" id="A0AAX4K0G6"/>
<proteinExistence type="predicted"/>
<feature type="compositionally biased region" description="Low complexity" evidence="1">
    <location>
        <begin position="17"/>
        <end position="35"/>
    </location>
</feature>
<name>A0AAX4K0G6_9TREE</name>
<feature type="compositionally biased region" description="Polar residues" evidence="1">
    <location>
        <begin position="1"/>
        <end position="16"/>
    </location>
</feature>
<keyword evidence="3" id="KW-1185">Reference proteome</keyword>
<organism evidence="2 3">
    <name type="scientific">Kwoniella dendrophila CBS 6074</name>
    <dbReference type="NCBI Taxonomy" id="1295534"/>
    <lineage>
        <taxon>Eukaryota</taxon>
        <taxon>Fungi</taxon>
        <taxon>Dikarya</taxon>
        <taxon>Basidiomycota</taxon>
        <taxon>Agaricomycotina</taxon>
        <taxon>Tremellomycetes</taxon>
        <taxon>Tremellales</taxon>
        <taxon>Cryptococcaceae</taxon>
        <taxon>Kwoniella</taxon>
    </lineage>
</organism>
<gene>
    <name evidence="2" type="ORF">L201_005208</name>
</gene>
<dbReference type="RefSeq" id="XP_066077038.1">
    <property type="nucleotide sequence ID" value="XM_066220941.1"/>
</dbReference>
<dbReference type="EMBL" id="CP144103">
    <property type="protein sequence ID" value="WWC90275.1"/>
    <property type="molecule type" value="Genomic_DNA"/>
</dbReference>
<sequence length="166" mass="19321">MTDTNLFANNTSFNIDNHSSSGHISNKSSRSSGRLGNRGGGGRRNRNPTNLRSIRKQAKNEKRSLYDLQSDPSSNYTIDDTTKDGYRTFIYNLDELIDQRKETQKLVRYRNKLFKETSSMENTSVKSIKREFFKVQREFNGIERPKDSIKNTELVKDWLNSNKTER</sequence>